<dbReference type="AlphaFoldDB" id="A0AB34D150"/>
<evidence type="ECO:0000256" key="1">
    <source>
        <dbReference type="ARBA" id="ARBA00000085"/>
    </source>
</evidence>
<evidence type="ECO:0000256" key="7">
    <source>
        <dbReference type="ARBA" id="ARBA00023012"/>
    </source>
</evidence>
<feature type="domain" description="Histidine kinase" evidence="9">
    <location>
        <begin position="501"/>
        <end position="591"/>
    </location>
</feature>
<dbReference type="InterPro" id="IPR050482">
    <property type="entry name" value="Sensor_HK_TwoCompSys"/>
</dbReference>
<evidence type="ECO:0000313" key="10">
    <source>
        <dbReference type="EMBL" id="KAB2491447.1"/>
    </source>
</evidence>
<dbReference type="PANTHER" id="PTHR24421">
    <property type="entry name" value="NITRATE/NITRITE SENSOR PROTEIN NARX-RELATED"/>
    <property type="match status" value="1"/>
</dbReference>
<evidence type="ECO:0000256" key="5">
    <source>
        <dbReference type="ARBA" id="ARBA00022777"/>
    </source>
</evidence>
<dbReference type="PANTHER" id="PTHR24421:SF60">
    <property type="entry name" value="SENSOR HISTIDINE KINASE COMP"/>
    <property type="match status" value="1"/>
</dbReference>
<dbReference type="InterPro" id="IPR003594">
    <property type="entry name" value="HATPase_dom"/>
</dbReference>
<dbReference type="Pfam" id="PF07730">
    <property type="entry name" value="HisKA_3"/>
    <property type="match status" value="1"/>
</dbReference>
<keyword evidence="4" id="KW-0547">Nucleotide-binding</keyword>
<dbReference type="PROSITE" id="PS50109">
    <property type="entry name" value="HIS_KIN"/>
    <property type="match status" value="1"/>
</dbReference>
<feature type="transmembrane region" description="Helical" evidence="8">
    <location>
        <begin position="168"/>
        <end position="188"/>
    </location>
</feature>
<keyword evidence="8" id="KW-0812">Transmembrane</keyword>
<proteinExistence type="predicted"/>
<keyword evidence="8" id="KW-1133">Transmembrane helix</keyword>
<protein>
    <recommendedName>
        <fullName evidence="2">histidine kinase</fullName>
        <ecNumber evidence="2">2.7.13.3</ecNumber>
    </recommendedName>
</protein>
<evidence type="ECO:0000256" key="3">
    <source>
        <dbReference type="ARBA" id="ARBA00022679"/>
    </source>
</evidence>
<accession>A0AB34D150</accession>
<comment type="caution">
    <text evidence="10">The sequence shown here is derived from an EMBL/GenBank/DDBJ whole genome shotgun (WGS) entry which is preliminary data.</text>
</comment>
<name>A0AB34D150_BACCE</name>
<feature type="transmembrane region" description="Helical" evidence="8">
    <location>
        <begin position="98"/>
        <end position="124"/>
    </location>
</feature>
<evidence type="ECO:0000256" key="4">
    <source>
        <dbReference type="ARBA" id="ARBA00022741"/>
    </source>
</evidence>
<keyword evidence="6" id="KW-0067">ATP-binding</keyword>
<evidence type="ECO:0000259" key="9">
    <source>
        <dbReference type="PROSITE" id="PS50109"/>
    </source>
</evidence>
<dbReference type="EMBL" id="WBPB01000074">
    <property type="protein sequence ID" value="KAB2491447.1"/>
    <property type="molecule type" value="Genomic_DNA"/>
</dbReference>
<evidence type="ECO:0000256" key="8">
    <source>
        <dbReference type="SAM" id="Phobius"/>
    </source>
</evidence>
<dbReference type="GO" id="GO:0016020">
    <property type="term" value="C:membrane"/>
    <property type="evidence" value="ECO:0007669"/>
    <property type="project" value="InterPro"/>
</dbReference>
<dbReference type="SUPFAM" id="SSF55874">
    <property type="entry name" value="ATPase domain of HSP90 chaperone/DNA topoisomerase II/histidine kinase"/>
    <property type="match status" value="1"/>
</dbReference>
<feature type="transmembrane region" description="Helical" evidence="8">
    <location>
        <begin position="136"/>
        <end position="156"/>
    </location>
</feature>
<evidence type="ECO:0000256" key="2">
    <source>
        <dbReference type="ARBA" id="ARBA00012438"/>
    </source>
</evidence>
<dbReference type="CDD" id="cd16917">
    <property type="entry name" value="HATPase_UhpB-NarQ-NarX-like"/>
    <property type="match status" value="1"/>
</dbReference>
<keyword evidence="7" id="KW-0902">Two-component regulatory system</keyword>
<dbReference type="EC" id="2.7.13.3" evidence="2"/>
<dbReference type="GO" id="GO:0046983">
    <property type="term" value="F:protein dimerization activity"/>
    <property type="evidence" value="ECO:0007669"/>
    <property type="project" value="InterPro"/>
</dbReference>
<dbReference type="InterPro" id="IPR036890">
    <property type="entry name" value="HATPase_C_sf"/>
</dbReference>
<feature type="transmembrane region" description="Helical" evidence="8">
    <location>
        <begin position="40"/>
        <end position="61"/>
    </location>
</feature>
<evidence type="ECO:0000313" key="11">
    <source>
        <dbReference type="Proteomes" id="UP000477920"/>
    </source>
</evidence>
<dbReference type="GO" id="GO:0000155">
    <property type="term" value="F:phosphorelay sensor kinase activity"/>
    <property type="evidence" value="ECO:0007669"/>
    <property type="project" value="InterPro"/>
</dbReference>
<keyword evidence="5 10" id="KW-0418">Kinase</keyword>
<keyword evidence="8" id="KW-0472">Membrane</keyword>
<comment type="catalytic activity">
    <reaction evidence="1">
        <text>ATP + protein L-histidine = ADP + protein N-phospho-L-histidine.</text>
        <dbReference type="EC" id="2.7.13.3"/>
    </reaction>
</comment>
<dbReference type="Pfam" id="PF02518">
    <property type="entry name" value="HATPase_c"/>
    <property type="match status" value="1"/>
</dbReference>
<evidence type="ECO:0000256" key="6">
    <source>
        <dbReference type="ARBA" id="ARBA00022840"/>
    </source>
</evidence>
<dbReference type="InterPro" id="IPR005467">
    <property type="entry name" value="His_kinase_dom"/>
</dbReference>
<keyword evidence="3" id="KW-0808">Transferase</keyword>
<dbReference type="SMART" id="SM00387">
    <property type="entry name" value="HATPase_c"/>
    <property type="match status" value="1"/>
</dbReference>
<dbReference type="InterPro" id="IPR011712">
    <property type="entry name" value="Sig_transdc_His_kin_sub3_dim/P"/>
</dbReference>
<dbReference type="Proteomes" id="UP000477920">
    <property type="component" value="Unassembled WGS sequence"/>
</dbReference>
<feature type="transmembrane region" description="Helical" evidence="8">
    <location>
        <begin position="6"/>
        <end position="28"/>
    </location>
</feature>
<gene>
    <name evidence="10" type="ORF">F8158_28130</name>
</gene>
<reference evidence="10 11" key="1">
    <citation type="submission" date="2019-10" db="EMBL/GenBank/DDBJ databases">
        <title>Bacillus from the desert of Cuatro Cinegas, Coahuila.</title>
        <authorList>
            <person name="Olmedo-Alvarez G."/>
            <person name="Saldana S."/>
            <person name="Barcelo D."/>
        </authorList>
    </citation>
    <scope>NUCLEOTIDE SEQUENCE [LARGE SCALE GENOMIC DNA]</scope>
    <source>
        <strain evidence="10 11">CH101a_3T</strain>
    </source>
</reference>
<dbReference type="Gene3D" id="3.30.565.10">
    <property type="entry name" value="Histidine kinase-like ATPase, C-terminal domain"/>
    <property type="match status" value="1"/>
</dbReference>
<feature type="transmembrane region" description="Helical" evidence="8">
    <location>
        <begin position="67"/>
        <end position="89"/>
    </location>
</feature>
<feature type="transmembrane region" description="Helical" evidence="8">
    <location>
        <begin position="194"/>
        <end position="214"/>
    </location>
</feature>
<organism evidence="10 11">
    <name type="scientific">Bacillus cereus</name>
    <dbReference type="NCBI Taxonomy" id="1396"/>
    <lineage>
        <taxon>Bacteria</taxon>
        <taxon>Bacillati</taxon>
        <taxon>Bacillota</taxon>
        <taxon>Bacilli</taxon>
        <taxon>Bacillales</taxon>
        <taxon>Bacillaceae</taxon>
        <taxon>Bacillus</taxon>
        <taxon>Bacillus cereus group</taxon>
    </lineage>
</organism>
<dbReference type="GO" id="GO:0005524">
    <property type="term" value="F:ATP binding"/>
    <property type="evidence" value="ECO:0007669"/>
    <property type="project" value="UniProtKB-KW"/>
</dbReference>
<sequence length="591" mass="68817">MNFLGIILKPITFTYSFPFFISFLQAYYKEKGERFTNQTCITIIFLIAILSSFASILLKIFSYNTSLINSLSFGCLLLITAILLIRYYLNNKYSANLVIIKSVIISGSISLIPFVFFFIIPNVFLEKELITFELSAIFFIFVPIYFLCMLISRSLFDFNVIINRLQYYLFLSLGVSGILLVISCIIFDKRVENILEVIQFNILAFIIIMIVFYLKDYLDFKFRKVLYYHKKNYSNSLNRFLHQTKAEYKITELMKVLQRELVDVLDITNPTCISVNNTNNDITFLEQVHNCPSLALQNIQWNSYSIGSITFIEDYFAIVIAILPEERIVLIAHKGNLNIDEIVWLETIANYVNLQFECSRKIEKLVENIEHVKLKNKLPAEFARISFMIAEKERENLARDIHDGVLQDQLRLYRKIELREKEVETKEFKETLKIIREQIMDHIYITRETCNNLRPPFLQELGLEKALLALIKKNNREANFSLLYEIEKDLQINDTEITNCIYRIVQELLNNAIKHSQASVVKLKVFNHDNYLHLNYIDNGIGLELQEALNENMTMGLSGVIARVEGLQGIISIDSVPSNGTKIKVKFKRDH</sequence>